<gene>
    <name evidence="1" type="ORF">PT517_08075</name>
</gene>
<dbReference type="Proteomes" id="UP001237501">
    <property type="component" value="Unassembled WGS sequence"/>
</dbReference>
<dbReference type="EMBL" id="JAQTJK010000009">
    <property type="protein sequence ID" value="MDK2041733.1"/>
    <property type="molecule type" value="Genomic_DNA"/>
</dbReference>
<organism evidence="1 2">
    <name type="scientific">Aliarcobacter butzleri</name>
    <dbReference type="NCBI Taxonomy" id="28197"/>
    <lineage>
        <taxon>Bacteria</taxon>
        <taxon>Pseudomonadati</taxon>
        <taxon>Campylobacterota</taxon>
        <taxon>Epsilonproteobacteria</taxon>
        <taxon>Campylobacterales</taxon>
        <taxon>Arcobacteraceae</taxon>
        <taxon>Aliarcobacter</taxon>
    </lineage>
</organism>
<comment type="caution">
    <text evidence="1">The sequence shown here is derived from an EMBL/GenBank/DDBJ whole genome shotgun (WGS) entry which is preliminary data.</text>
</comment>
<reference evidence="1" key="2">
    <citation type="submission" date="2023-02" db="EMBL/GenBank/DDBJ databases">
        <authorList>
            <person name="Concha-Toloza M."/>
            <person name="Lopez-Cantillo M."/>
            <person name="Molina-Mora J."/>
            <person name="Collado L."/>
        </authorList>
    </citation>
    <scope>NUCLEOTIDE SEQUENCE</scope>
    <source>
        <strain evidence="1">FR1p153A2</strain>
    </source>
</reference>
<dbReference type="AlphaFoldDB" id="A0AAW6VGE4"/>
<evidence type="ECO:0000313" key="1">
    <source>
        <dbReference type="EMBL" id="MDK2041733.1"/>
    </source>
</evidence>
<name>A0AAW6VGE4_9BACT</name>
<evidence type="ECO:0000313" key="2">
    <source>
        <dbReference type="Proteomes" id="UP001237501"/>
    </source>
</evidence>
<reference evidence="1" key="1">
    <citation type="journal article" date="2023" name="Antibiotics">
        <title>Genomic Characterization of Antibiotic-Resistant Campylobacterales Isolated from Chilean Poultry Meat.</title>
        <authorList>
            <person name="Concha-Toloza M."/>
            <person name="Lopez-Cantillo M."/>
            <person name="Molina-Mora J.A."/>
            <person name="Collado L."/>
        </authorList>
    </citation>
    <scope>NUCLEOTIDE SEQUENCE</scope>
    <source>
        <strain evidence="1">FR1p153A2</strain>
    </source>
</reference>
<sequence length="343" mass="40549">MEISNNENLYTNFYKNIKKEKSDILPIEIFKIDEKNIVRNSNLEKYYNNEEKNIDSGIINNWISYNIKNNTDKNTLVLQRMKDNDPYAWEHWQSNTKFDNITNEWTNQMKTATFGNVYEDAKDFEDFVNNWIEKGYSESEALERANFYAMAGLLDYGKQKAIAIYNRELGYDDKKQHGFHLIDNPPLKKAILDTLDSLDTGSVADLVSNLFLNYPSKTTTSFEDLLNQYGVKLEDLNEKQLEEEQSKFTFTGNININDKMSLEYQNFIFDTLIGFFKDRINSIREYKENIEKTTNSSLDNIQNSYDILIENFKRNTKEYNKDKNILDEYMKNNKANIYDRNFV</sequence>
<protein>
    <submittedName>
        <fullName evidence="1">Uncharacterized protein</fullName>
    </submittedName>
</protein>
<accession>A0AAW6VGE4</accession>
<proteinExistence type="predicted"/>
<dbReference type="RefSeq" id="WP_152060392.1">
    <property type="nucleotide sequence ID" value="NZ_CABVSN010000030.1"/>
</dbReference>